<proteinExistence type="predicted"/>
<dbReference type="Proteomes" id="UP000504634">
    <property type="component" value="Unplaced"/>
</dbReference>
<dbReference type="GeneID" id="115627480"/>
<name>A0A6J2TV37_DROLE</name>
<feature type="chain" id="PRO_5026780539" evidence="1">
    <location>
        <begin position="26"/>
        <end position="125"/>
    </location>
</feature>
<organism evidence="2 3">
    <name type="scientific">Drosophila lebanonensis</name>
    <name type="common">Fruit fly</name>
    <name type="synonym">Scaptodrosophila lebanonensis</name>
    <dbReference type="NCBI Taxonomy" id="7225"/>
    <lineage>
        <taxon>Eukaryota</taxon>
        <taxon>Metazoa</taxon>
        <taxon>Ecdysozoa</taxon>
        <taxon>Arthropoda</taxon>
        <taxon>Hexapoda</taxon>
        <taxon>Insecta</taxon>
        <taxon>Pterygota</taxon>
        <taxon>Neoptera</taxon>
        <taxon>Endopterygota</taxon>
        <taxon>Diptera</taxon>
        <taxon>Brachycera</taxon>
        <taxon>Muscomorpha</taxon>
        <taxon>Ephydroidea</taxon>
        <taxon>Drosophilidae</taxon>
        <taxon>Scaptodrosophila</taxon>
    </lineage>
</organism>
<sequence length="125" mass="14410">MKCVLKKRLWLNIIFLSALIPSICGQSEKERFFQCYQSRLVGQTDCSPQAEFYVFNKDPKHRRCEHVNGRCYQFRTVFKTARDCEIMCRPYIMTKSVGRTPSPIATTKSAAAITTPKSTDFEVIT</sequence>
<keyword evidence="2" id="KW-1185">Reference proteome</keyword>
<evidence type="ECO:0000256" key="1">
    <source>
        <dbReference type="SAM" id="SignalP"/>
    </source>
</evidence>
<reference evidence="3" key="1">
    <citation type="submission" date="2025-08" db="UniProtKB">
        <authorList>
            <consortium name="RefSeq"/>
        </authorList>
    </citation>
    <scope>IDENTIFICATION</scope>
    <source>
        <strain evidence="3">11010-0011.00</strain>
        <tissue evidence="3">Whole body</tissue>
    </source>
</reference>
<evidence type="ECO:0000313" key="2">
    <source>
        <dbReference type="Proteomes" id="UP000504634"/>
    </source>
</evidence>
<dbReference type="AlphaFoldDB" id="A0A6J2TV37"/>
<protein>
    <submittedName>
        <fullName evidence="3">Uncharacterized protein LOC115627480</fullName>
    </submittedName>
</protein>
<dbReference type="RefSeq" id="XP_030379018.1">
    <property type="nucleotide sequence ID" value="XM_030523158.1"/>
</dbReference>
<feature type="signal peptide" evidence="1">
    <location>
        <begin position="1"/>
        <end position="25"/>
    </location>
</feature>
<keyword evidence="1" id="KW-0732">Signal</keyword>
<gene>
    <name evidence="3" type="primary">LOC115627480</name>
</gene>
<dbReference type="OrthoDB" id="7836355at2759"/>
<accession>A0A6J2TV37</accession>
<evidence type="ECO:0000313" key="3">
    <source>
        <dbReference type="RefSeq" id="XP_030379018.1"/>
    </source>
</evidence>